<comment type="catalytic activity">
    <reaction evidence="3">
        <text>3-O-[beta-D-GlcA-(1-&gt;3)-beta-D-Gal-(1-&gt;3)-beta-D-Gal-(1-&gt;4)-beta-D-2-O-P-Xyl]-L-seryl-[protein] + H2O = 3-O-(beta-D-GlcA-(1-&gt;3)-beta-D-Gal-(1-&gt;3)-beta-D-Gal-(1-&gt;4)-beta-D-Xyl)-L-seryl-[protein] + phosphate</text>
        <dbReference type="Rhea" id="RHEA:56512"/>
        <dbReference type="Rhea" id="RHEA-COMP:12573"/>
        <dbReference type="Rhea" id="RHEA-COMP:14559"/>
        <dbReference type="ChEBI" id="CHEBI:15377"/>
        <dbReference type="ChEBI" id="CHEBI:43474"/>
        <dbReference type="ChEBI" id="CHEBI:132093"/>
        <dbReference type="ChEBI" id="CHEBI:140495"/>
    </reaction>
</comment>
<evidence type="ECO:0000256" key="4">
    <source>
        <dbReference type="ARBA" id="ARBA00040357"/>
    </source>
</evidence>
<dbReference type="OrthoDB" id="5821688at2759"/>
<keyword evidence="2" id="KW-0378">Hydrolase</keyword>
<evidence type="ECO:0000256" key="3">
    <source>
        <dbReference type="ARBA" id="ARBA00036311"/>
    </source>
</evidence>
<protein>
    <recommendedName>
        <fullName evidence="4">2-phosphoxylose phosphatase 1</fullName>
    </recommendedName>
    <alternativeName>
        <fullName evidence="5">Acid phosphatase-like protein 2</fullName>
    </alternativeName>
</protein>
<evidence type="ECO:0000256" key="2">
    <source>
        <dbReference type="ARBA" id="ARBA00022801"/>
    </source>
</evidence>
<evidence type="ECO:0000313" key="7">
    <source>
        <dbReference type="Proteomes" id="UP000316759"/>
    </source>
</evidence>
<keyword evidence="7" id="KW-1185">Reference proteome</keyword>
<evidence type="ECO:0000256" key="5">
    <source>
        <dbReference type="ARBA" id="ARBA00041499"/>
    </source>
</evidence>
<comment type="caution">
    <text evidence="6">The sequence shown here is derived from an EMBL/GenBank/DDBJ whole genome shotgun (WGS) entry which is preliminary data.</text>
</comment>
<organism evidence="6 7">
    <name type="scientific">Fasciola gigantica</name>
    <name type="common">Giant liver fluke</name>
    <dbReference type="NCBI Taxonomy" id="46835"/>
    <lineage>
        <taxon>Eukaryota</taxon>
        <taxon>Metazoa</taxon>
        <taxon>Spiralia</taxon>
        <taxon>Lophotrochozoa</taxon>
        <taxon>Platyhelminthes</taxon>
        <taxon>Trematoda</taxon>
        <taxon>Digenea</taxon>
        <taxon>Plagiorchiida</taxon>
        <taxon>Echinostomata</taxon>
        <taxon>Echinostomatoidea</taxon>
        <taxon>Fasciolidae</taxon>
        <taxon>Fasciola</taxon>
    </lineage>
</organism>
<dbReference type="Pfam" id="PF00328">
    <property type="entry name" value="His_Phos_2"/>
    <property type="match status" value="1"/>
</dbReference>
<dbReference type="Proteomes" id="UP000316759">
    <property type="component" value="Unassembled WGS sequence"/>
</dbReference>
<reference evidence="6 7" key="1">
    <citation type="submission" date="2019-04" db="EMBL/GenBank/DDBJ databases">
        <title>Annotation for the trematode Fasciola gigantica.</title>
        <authorList>
            <person name="Choi Y.-J."/>
        </authorList>
    </citation>
    <scope>NUCLEOTIDE SEQUENCE [LARGE SCALE GENOMIC DNA]</scope>
    <source>
        <strain evidence="6">Uganda_cow_1</strain>
    </source>
</reference>
<gene>
    <name evidence="6" type="ORF">FGIG_04322</name>
</gene>
<dbReference type="PANTHER" id="PTHR11567">
    <property type="entry name" value="ACID PHOSPHATASE-RELATED"/>
    <property type="match status" value="1"/>
</dbReference>
<dbReference type="SUPFAM" id="SSF53254">
    <property type="entry name" value="Phosphoglycerate mutase-like"/>
    <property type="match status" value="1"/>
</dbReference>
<dbReference type="InterPro" id="IPR029033">
    <property type="entry name" value="His_PPase_superfam"/>
</dbReference>
<dbReference type="AlphaFoldDB" id="A0A504YIL5"/>
<dbReference type="EMBL" id="SUNJ01012795">
    <property type="protein sequence ID" value="TPP57757.1"/>
    <property type="molecule type" value="Genomic_DNA"/>
</dbReference>
<proteinExistence type="inferred from homology"/>
<evidence type="ECO:0000313" key="6">
    <source>
        <dbReference type="EMBL" id="TPP57757.1"/>
    </source>
</evidence>
<name>A0A504YIL5_FASGI</name>
<dbReference type="GO" id="GO:0016791">
    <property type="term" value="F:phosphatase activity"/>
    <property type="evidence" value="ECO:0007669"/>
    <property type="project" value="TreeGrafter"/>
</dbReference>
<dbReference type="PANTHER" id="PTHR11567:SF110">
    <property type="entry name" value="2-PHOSPHOXYLOSE PHOSPHATASE 1"/>
    <property type="match status" value="1"/>
</dbReference>
<dbReference type="InterPro" id="IPR000560">
    <property type="entry name" value="His_Pase_clade-2"/>
</dbReference>
<dbReference type="InterPro" id="IPR050645">
    <property type="entry name" value="Histidine_acid_phosphatase"/>
</dbReference>
<dbReference type="Gene3D" id="3.40.50.1240">
    <property type="entry name" value="Phosphoglycerate mutase-like"/>
    <property type="match status" value="1"/>
</dbReference>
<sequence length="372" mass="42448">MTEDQSNPPLAAAPPLFSMPVTDDRLLKMSSFCPQAKQLVDALFDGPEARDKVRQYDHTIRVLQILYPYLFPAQRKSPSRLLLGSWKACDPVTNWVEHNVPDRPSWLTPRLYADCAHLLDWKQYIRFSRTDLTRLHGGPLVAHILRVLRARANAQLRATGRESVRPELPAPHGREMLSNTTAKHSLVSYFAHDSTLAAVLSHLGLFDRRKPPLASTIIFELHEICSDPRHCSLGTDDSDPFYVRLIYRNYSWPADERTEQALVLWPTACMPDLLAPKQPSARSSLCPLARWESTIRDTYARLEPDECAPPTNWFHDWDQLISAEKIPIQTIALLFSQIILLKFLLWTQQLMYPPERSHTSVASEALPISNVM</sequence>
<evidence type="ECO:0000256" key="1">
    <source>
        <dbReference type="ARBA" id="ARBA00005375"/>
    </source>
</evidence>
<comment type="similarity">
    <text evidence="1">Belongs to the histidine acid phosphatase family.</text>
</comment>
<accession>A0A504YIL5</accession>
<dbReference type="STRING" id="46835.A0A504YIL5"/>